<dbReference type="RefSeq" id="WP_167268139.1">
    <property type="nucleotide sequence ID" value="NZ_BAAAVO010000009.1"/>
</dbReference>
<dbReference type="Proteomes" id="UP000802392">
    <property type="component" value="Unassembled WGS sequence"/>
</dbReference>
<evidence type="ECO:0000313" key="1">
    <source>
        <dbReference type="EMBL" id="NIJ02691.1"/>
    </source>
</evidence>
<keyword evidence="2" id="KW-1185">Reference proteome</keyword>
<reference evidence="1 2" key="1">
    <citation type="submission" date="2020-03" db="EMBL/GenBank/DDBJ databases">
        <title>Genomic Encyclopedia of Type Strains, Phase III (KMG-III): the genomes of soil and plant-associated and newly described type strains.</title>
        <authorList>
            <person name="Whitman W."/>
        </authorList>
    </citation>
    <scope>NUCLEOTIDE SEQUENCE [LARGE SCALE GENOMIC DNA]</scope>
    <source>
        <strain evidence="1 2">CECT 4207</strain>
    </source>
</reference>
<name>A0ABX0TNK3_9MICC</name>
<comment type="caution">
    <text evidence="1">The sequence shown here is derived from an EMBL/GenBank/DDBJ whole genome shotgun (WGS) entry which is preliminary data.</text>
</comment>
<gene>
    <name evidence="1" type="ORF">FHR86_003035</name>
</gene>
<dbReference type="EMBL" id="JAAOZD010000006">
    <property type="protein sequence ID" value="NIJ02691.1"/>
    <property type="molecule type" value="Genomic_DNA"/>
</dbReference>
<evidence type="ECO:0000313" key="2">
    <source>
        <dbReference type="Proteomes" id="UP000802392"/>
    </source>
</evidence>
<accession>A0ABX0TNK3</accession>
<proteinExistence type="predicted"/>
<protein>
    <submittedName>
        <fullName evidence="1">Uncharacterized protein</fullName>
    </submittedName>
</protein>
<organism evidence="1 2">
    <name type="scientific">Paenarthrobacter ilicis</name>
    <dbReference type="NCBI Taxonomy" id="43665"/>
    <lineage>
        <taxon>Bacteria</taxon>
        <taxon>Bacillati</taxon>
        <taxon>Actinomycetota</taxon>
        <taxon>Actinomycetes</taxon>
        <taxon>Micrococcales</taxon>
        <taxon>Micrococcaceae</taxon>
        <taxon>Paenarthrobacter</taxon>
    </lineage>
</organism>
<sequence>MRKRPEDMRFMKTVVAPKDRTLFNGQLLDQRREDVYVALHQMGLIR</sequence>